<comment type="caution">
    <text evidence="3">The sequence shown here is derived from an EMBL/GenBank/DDBJ whole genome shotgun (WGS) entry which is preliminary data.</text>
</comment>
<evidence type="ECO:0000313" key="4">
    <source>
        <dbReference type="Proteomes" id="UP000254101"/>
    </source>
</evidence>
<keyword evidence="2" id="KW-0560">Oxidoreductase</keyword>
<keyword evidence="4" id="KW-1185">Reference proteome</keyword>
<dbReference type="PANTHER" id="PTHR44196">
    <property type="entry name" value="DEHYDROGENASE/REDUCTASE SDR FAMILY MEMBER 7B"/>
    <property type="match status" value="1"/>
</dbReference>
<sequence>MSKNPVDKLSGLCVITGASSGIGLELAKLAARDGCDLLLVADRDLASAAGAVRECGAASVEYLETDLATESGIDELMSTIGDRSVDVLMPNAGQGQGGAFLGHSWSDIKTTIDTNITGAISLIHKIGGRMVLREEGRILVTGSIAGSMPGPFNPVYNATKAFIDNFCVGLANELKVTPVVITCLLPGITDTRFFERADMENTRLGQSEKADPAKVARDGYEALLKGETQEVSGFMNKLQDTFADILPDELVAKMHERLAKPRHDT</sequence>
<dbReference type="GO" id="GO:0016020">
    <property type="term" value="C:membrane"/>
    <property type="evidence" value="ECO:0007669"/>
    <property type="project" value="TreeGrafter"/>
</dbReference>
<dbReference type="EMBL" id="QRBB01000001">
    <property type="protein sequence ID" value="RDS76163.1"/>
    <property type="molecule type" value="Genomic_DNA"/>
</dbReference>
<evidence type="ECO:0000256" key="1">
    <source>
        <dbReference type="ARBA" id="ARBA00006484"/>
    </source>
</evidence>
<dbReference type="PROSITE" id="PS00061">
    <property type="entry name" value="ADH_SHORT"/>
    <property type="match status" value="1"/>
</dbReference>
<dbReference type="Proteomes" id="UP000254101">
    <property type="component" value="Unassembled WGS sequence"/>
</dbReference>
<gene>
    <name evidence="3" type="ORF">DL238_00040</name>
</gene>
<dbReference type="InterPro" id="IPR036291">
    <property type="entry name" value="NAD(P)-bd_dom_sf"/>
</dbReference>
<dbReference type="Gene3D" id="3.40.50.720">
    <property type="entry name" value="NAD(P)-binding Rossmann-like Domain"/>
    <property type="match status" value="1"/>
</dbReference>
<protein>
    <submittedName>
        <fullName evidence="3">SDR family NAD(P)-dependent oxidoreductase</fullName>
    </submittedName>
</protein>
<accession>A0A395LH59</accession>
<dbReference type="InterPro" id="IPR020904">
    <property type="entry name" value="Sc_DH/Rdtase_CS"/>
</dbReference>
<dbReference type="AlphaFoldDB" id="A0A395LH59"/>
<reference evidence="3 4" key="1">
    <citation type="submission" date="2018-07" db="EMBL/GenBank/DDBJ databases">
        <title>Erythrobacter nanhaiensis sp. nov., a novel member of the genus Erythrobacter isolated from the South China Sea.</title>
        <authorList>
            <person name="Chen X."/>
            <person name="Liu J."/>
        </authorList>
    </citation>
    <scope>NUCLEOTIDE SEQUENCE [LARGE SCALE GENOMIC DNA]</scope>
    <source>
        <strain evidence="3 4">S-5</strain>
    </source>
</reference>
<evidence type="ECO:0000313" key="3">
    <source>
        <dbReference type="EMBL" id="RDS76163.1"/>
    </source>
</evidence>
<dbReference type="Pfam" id="PF00106">
    <property type="entry name" value="adh_short"/>
    <property type="match status" value="1"/>
</dbReference>
<dbReference type="SUPFAM" id="SSF51735">
    <property type="entry name" value="NAD(P)-binding Rossmann-fold domains"/>
    <property type="match status" value="1"/>
</dbReference>
<name>A0A395LH59_9SPHN</name>
<dbReference type="CDD" id="cd05233">
    <property type="entry name" value="SDR_c"/>
    <property type="match status" value="1"/>
</dbReference>
<organism evidence="3 4">
    <name type="scientific">Alteriqipengyuania lutimaris</name>
    <dbReference type="NCBI Taxonomy" id="1538146"/>
    <lineage>
        <taxon>Bacteria</taxon>
        <taxon>Pseudomonadati</taxon>
        <taxon>Pseudomonadota</taxon>
        <taxon>Alphaproteobacteria</taxon>
        <taxon>Sphingomonadales</taxon>
        <taxon>Erythrobacteraceae</taxon>
        <taxon>Alteriqipengyuania</taxon>
    </lineage>
</organism>
<evidence type="ECO:0000256" key="2">
    <source>
        <dbReference type="ARBA" id="ARBA00023002"/>
    </source>
</evidence>
<dbReference type="PANTHER" id="PTHR44196:SF2">
    <property type="entry name" value="SHORT-CHAIN DEHYDROGENASE-RELATED"/>
    <property type="match status" value="1"/>
</dbReference>
<dbReference type="OrthoDB" id="9808814at2"/>
<dbReference type="InterPro" id="IPR002347">
    <property type="entry name" value="SDR_fam"/>
</dbReference>
<comment type="similarity">
    <text evidence="1">Belongs to the short-chain dehydrogenases/reductases (SDR) family.</text>
</comment>
<proteinExistence type="inferred from homology"/>
<dbReference type="RefSeq" id="WP_115490398.1">
    <property type="nucleotide sequence ID" value="NZ_JACHWW010000001.1"/>
</dbReference>
<dbReference type="PRINTS" id="PR00081">
    <property type="entry name" value="GDHRDH"/>
</dbReference>
<dbReference type="GO" id="GO:0016491">
    <property type="term" value="F:oxidoreductase activity"/>
    <property type="evidence" value="ECO:0007669"/>
    <property type="project" value="UniProtKB-KW"/>
</dbReference>